<dbReference type="AlphaFoldDB" id="A0A318S5Y5"/>
<keyword evidence="2" id="KW-1185">Reference proteome</keyword>
<reference evidence="1 2" key="1">
    <citation type="submission" date="2018-06" db="EMBL/GenBank/DDBJ databases">
        <title>Genomic Encyclopedia of Type Strains, Phase IV (KMG-IV): sequencing the most valuable type-strain genomes for metagenomic binning, comparative biology and taxonomic classification.</title>
        <authorList>
            <person name="Goeker M."/>
        </authorList>
    </citation>
    <scope>NUCLEOTIDE SEQUENCE [LARGE SCALE GENOMIC DNA]</scope>
    <source>
        <strain evidence="1 2">DSM 18048</strain>
    </source>
</reference>
<dbReference type="EMBL" id="QJSX01000020">
    <property type="protein sequence ID" value="PYE49949.1"/>
    <property type="molecule type" value="Genomic_DNA"/>
</dbReference>
<protein>
    <submittedName>
        <fullName evidence="1">Uncharacterized protein</fullName>
    </submittedName>
</protein>
<comment type="caution">
    <text evidence="1">The sequence shown here is derived from an EMBL/GenBank/DDBJ whole genome shotgun (WGS) entry which is preliminary data.</text>
</comment>
<proteinExistence type="predicted"/>
<organism evidence="1 2">
    <name type="scientific">Deinococcus yavapaiensis KR-236</name>
    <dbReference type="NCBI Taxonomy" id="694435"/>
    <lineage>
        <taxon>Bacteria</taxon>
        <taxon>Thermotogati</taxon>
        <taxon>Deinococcota</taxon>
        <taxon>Deinococci</taxon>
        <taxon>Deinococcales</taxon>
        <taxon>Deinococcaceae</taxon>
        <taxon>Deinococcus</taxon>
    </lineage>
</organism>
<gene>
    <name evidence="1" type="ORF">DES52_12034</name>
</gene>
<dbReference type="Proteomes" id="UP000248326">
    <property type="component" value="Unassembled WGS sequence"/>
</dbReference>
<dbReference type="RefSeq" id="WP_110888522.1">
    <property type="nucleotide sequence ID" value="NZ_QJSX01000020.1"/>
</dbReference>
<sequence>MDDLTRLLKRADELLAGRPDLQRALRVDAAVFIASPLAGLRPKQKRQVRAVAKRIHGCLRAQPPLFSL</sequence>
<dbReference type="OrthoDB" id="9882386at2"/>
<evidence type="ECO:0000313" key="1">
    <source>
        <dbReference type="EMBL" id="PYE49949.1"/>
    </source>
</evidence>
<accession>A0A318S5Y5</accession>
<name>A0A318S5Y5_9DEIO</name>
<evidence type="ECO:0000313" key="2">
    <source>
        <dbReference type="Proteomes" id="UP000248326"/>
    </source>
</evidence>